<dbReference type="InterPro" id="IPR054612">
    <property type="entry name" value="Phage_capsid-like_C"/>
</dbReference>
<dbReference type="NCBIfam" id="TIGR01554">
    <property type="entry name" value="major_cap_HK97"/>
    <property type="match status" value="1"/>
</dbReference>
<reference evidence="3" key="1">
    <citation type="journal article" date="2021" name="PeerJ">
        <title>Extensive microbial diversity within the chicken gut microbiome revealed by metagenomics and culture.</title>
        <authorList>
            <person name="Gilroy R."/>
            <person name="Ravi A."/>
            <person name="Getino M."/>
            <person name="Pursley I."/>
            <person name="Horton D.L."/>
            <person name="Alikhan N.F."/>
            <person name="Baker D."/>
            <person name="Gharbi K."/>
            <person name="Hall N."/>
            <person name="Watson M."/>
            <person name="Adriaenssens E.M."/>
            <person name="Foster-Nyarko E."/>
            <person name="Jarju S."/>
            <person name="Secka A."/>
            <person name="Antonio M."/>
            <person name="Oren A."/>
            <person name="Chaudhuri R.R."/>
            <person name="La Ragione R."/>
            <person name="Hildebrand F."/>
            <person name="Pallen M.J."/>
        </authorList>
    </citation>
    <scope>NUCLEOTIDE SEQUENCE</scope>
    <source>
        <strain evidence="3">B5-657</strain>
    </source>
</reference>
<reference evidence="3" key="2">
    <citation type="submission" date="2021-04" db="EMBL/GenBank/DDBJ databases">
        <authorList>
            <person name="Gilroy R."/>
        </authorList>
    </citation>
    <scope>NUCLEOTIDE SEQUENCE</scope>
    <source>
        <strain evidence="3">B5-657</strain>
    </source>
</reference>
<accession>A0A9E2NKT3</accession>
<gene>
    <name evidence="3" type="ORF">H9872_04500</name>
</gene>
<dbReference type="Proteomes" id="UP000824229">
    <property type="component" value="Unassembled WGS sequence"/>
</dbReference>
<protein>
    <submittedName>
        <fullName evidence="3">Phage major capsid protein</fullName>
    </submittedName>
</protein>
<feature type="domain" description="Phage capsid-like C-terminal" evidence="2">
    <location>
        <begin position="40"/>
        <end position="301"/>
    </location>
</feature>
<dbReference type="SUPFAM" id="SSF56563">
    <property type="entry name" value="Major capsid protein gp5"/>
    <property type="match status" value="1"/>
</dbReference>
<comment type="subcellular location">
    <subcellularLocation>
        <location evidence="1">Virion</location>
    </subcellularLocation>
</comment>
<organism evidence="3 4">
    <name type="scientific">Candidatus Cellulosilyticum pullistercoris</name>
    <dbReference type="NCBI Taxonomy" id="2838521"/>
    <lineage>
        <taxon>Bacteria</taxon>
        <taxon>Bacillati</taxon>
        <taxon>Bacillota</taxon>
        <taxon>Clostridia</taxon>
        <taxon>Lachnospirales</taxon>
        <taxon>Cellulosilyticaceae</taxon>
        <taxon>Cellulosilyticum</taxon>
    </lineage>
</organism>
<evidence type="ECO:0000313" key="4">
    <source>
        <dbReference type="Proteomes" id="UP000824229"/>
    </source>
</evidence>
<proteinExistence type="predicted"/>
<comment type="caution">
    <text evidence="3">The sequence shown here is derived from an EMBL/GenBank/DDBJ whole genome shotgun (WGS) entry which is preliminary data.</text>
</comment>
<name>A0A9E2NKT3_9FIRM</name>
<evidence type="ECO:0000313" key="3">
    <source>
        <dbReference type="EMBL" id="MBU3804001.1"/>
    </source>
</evidence>
<dbReference type="EMBL" id="JAHLFQ010000098">
    <property type="protein sequence ID" value="MBU3804001.1"/>
    <property type="molecule type" value="Genomic_DNA"/>
</dbReference>
<evidence type="ECO:0000256" key="1">
    <source>
        <dbReference type="ARBA" id="ARBA00004328"/>
    </source>
</evidence>
<dbReference type="Pfam" id="PF05065">
    <property type="entry name" value="Phage_capsid"/>
    <property type="match status" value="1"/>
</dbReference>
<dbReference type="InterPro" id="IPR024455">
    <property type="entry name" value="Phage_capsid"/>
</dbReference>
<dbReference type="AlphaFoldDB" id="A0A9E2NKT3"/>
<evidence type="ECO:0000259" key="2">
    <source>
        <dbReference type="Pfam" id="PF05065"/>
    </source>
</evidence>
<sequence length="306" mass="34465">MSKYLEVFKNGVKACVGGKVLSQEVNEILNQMNESSGIDGGLLVPEEVVEEIKVLKRNGVSLENYVHVEPVETNKGKLDVLIGNVQAMNEVAEEGAYQETELDGEFIDVAYEVKKYGCTKKLRRELLVDAGERFMNVLRVYGAMKSRATRNAKILECIESNFNTEKISINNKQELEKVVSEKIDTALTLGSIILTNQSGYSWMNEIGDQSTNWITVENGVKLFKGLYPIVVMDNRELPSKESKHPLIFGNLNEGILLADREAMSIDFSDQVRGYWEKDLVAMKIYDRIDVKQLDDKAIVKCEIVEV</sequence>